<dbReference type="STRING" id="463014.BAU07_14585"/>
<comment type="similarity">
    <text evidence="1">Belongs to the ABC transporter superfamily.</text>
</comment>
<dbReference type="InterPro" id="IPR017871">
    <property type="entry name" value="ABC_transporter-like_CS"/>
</dbReference>
<accession>A0A193GEC5</accession>
<evidence type="ECO:0000259" key="6">
    <source>
        <dbReference type="PROSITE" id="PS50893"/>
    </source>
</evidence>
<dbReference type="InterPro" id="IPR003439">
    <property type="entry name" value="ABC_transporter-like_ATP-bd"/>
</dbReference>
<dbReference type="Gene3D" id="3.40.50.300">
    <property type="entry name" value="P-loop containing nucleotide triphosphate hydrolases"/>
    <property type="match status" value="1"/>
</dbReference>
<dbReference type="OrthoDB" id="9802264at2"/>
<dbReference type="AlphaFoldDB" id="A0A193GEC5"/>
<sequence>MSSHIRLRGITKSFPPLGSASQRIVIAQLDLDVHAGELLALVGPSGCGKSTLLNLIAGLDLPTQGDVRFDRPFEGINLGVVFQQPRLLDWLSVAENIGIVLAGRGKTAEDVARTVRQLIQRVELPDHAQSYPQFLSGGQRQRVSIARAFAVQPDVLLLDEPFSALDELTARRLRLLLQAMWMAGEGPRPTGVLVTHNMLEAAFLADRIAVMGGSPAEIVRVIEVDVPRPRDPDDPALFEVHRQVMRALQG</sequence>
<dbReference type="PANTHER" id="PTHR42788:SF19">
    <property type="entry name" value="ALIPHATIC SULFONATES IMPORT ATP-BINDING PROTEIN SSUB 2"/>
    <property type="match status" value="1"/>
</dbReference>
<name>A0A193GEC5_9BORD</name>
<dbReference type="Proteomes" id="UP000091926">
    <property type="component" value="Chromosome"/>
</dbReference>
<protein>
    <recommendedName>
        <fullName evidence="6">ABC transporter domain-containing protein</fullName>
    </recommendedName>
</protein>
<evidence type="ECO:0000313" key="7">
    <source>
        <dbReference type="EMBL" id="ANN78160.1"/>
    </source>
</evidence>
<dbReference type="InterPro" id="IPR050166">
    <property type="entry name" value="ABC_transporter_ATP-bind"/>
</dbReference>
<keyword evidence="5" id="KW-0067">ATP-binding</keyword>
<keyword evidence="8" id="KW-1185">Reference proteome</keyword>
<dbReference type="GO" id="GO:0005524">
    <property type="term" value="F:ATP binding"/>
    <property type="evidence" value="ECO:0007669"/>
    <property type="project" value="UniProtKB-KW"/>
</dbReference>
<evidence type="ECO:0000313" key="8">
    <source>
        <dbReference type="Proteomes" id="UP000091926"/>
    </source>
</evidence>
<keyword evidence="4" id="KW-0547">Nucleotide-binding</keyword>
<proteinExistence type="inferred from homology"/>
<evidence type="ECO:0000256" key="2">
    <source>
        <dbReference type="ARBA" id="ARBA00022448"/>
    </source>
</evidence>
<dbReference type="KEGG" id="bfz:BAU07_14585"/>
<evidence type="ECO:0000256" key="1">
    <source>
        <dbReference type="ARBA" id="ARBA00005417"/>
    </source>
</evidence>
<keyword evidence="3" id="KW-1003">Cell membrane</keyword>
<dbReference type="PROSITE" id="PS50893">
    <property type="entry name" value="ABC_TRANSPORTER_2"/>
    <property type="match status" value="1"/>
</dbReference>
<dbReference type="PROSITE" id="PS00211">
    <property type="entry name" value="ABC_TRANSPORTER_1"/>
    <property type="match status" value="1"/>
</dbReference>
<keyword evidence="3" id="KW-0472">Membrane</keyword>
<dbReference type="SMART" id="SM00382">
    <property type="entry name" value="AAA"/>
    <property type="match status" value="1"/>
</dbReference>
<dbReference type="InterPro" id="IPR003593">
    <property type="entry name" value="AAA+_ATPase"/>
</dbReference>
<organism evidence="7 8">
    <name type="scientific">Bordetella flabilis</name>
    <dbReference type="NCBI Taxonomy" id="463014"/>
    <lineage>
        <taxon>Bacteria</taxon>
        <taxon>Pseudomonadati</taxon>
        <taxon>Pseudomonadota</taxon>
        <taxon>Betaproteobacteria</taxon>
        <taxon>Burkholderiales</taxon>
        <taxon>Alcaligenaceae</taxon>
        <taxon>Bordetella</taxon>
    </lineage>
</organism>
<evidence type="ECO:0000256" key="4">
    <source>
        <dbReference type="ARBA" id="ARBA00022741"/>
    </source>
</evidence>
<reference evidence="7 8" key="1">
    <citation type="submission" date="2016-06" db="EMBL/GenBank/DDBJ databases">
        <title>Complete genome sequences of Bordetella bronchialis and Bordetella flabilis.</title>
        <authorList>
            <person name="LiPuma J.J."/>
            <person name="Spilker T."/>
        </authorList>
    </citation>
    <scope>NUCLEOTIDE SEQUENCE [LARGE SCALE GENOMIC DNA]</scope>
    <source>
        <strain evidence="7 8">AU10664</strain>
    </source>
</reference>
<dbReference type="RefSeq" id="WP_066659008.1">
    <property type="nucleotide sequence ID" value="NZ_CBCSCL010000009.1"/>
</dbReference>
<dbReference type="GO" id="GO:0016887">
    <property type="term" value="F:ATP hydrolysis activity"/>
    <property type="evidence" value="ECO:0007669"/>
    <property type="project" value="InterPro"/>
</dbReference>
<dbReference type="Pfam" id="PF00005">
    <property type="entry name" value="ABC_tran"/>
    <property type="match status" value="1"/>
</dbReference>
<dbReference type="PANTHER" id="PTHR42788">
    <property type="entry name" value="TAURINE IMPORT ATP-BINDING PROTEIN-RELATED"/>
    <property type="match status" value="1"/>
</dbReference>
<dbReference type="EMBL" id="CP016172">
    <property type="protein sequence ID" value="ANN78160.1"/>
    <property type="molecule type" value="Genomic_DNA"/>
</dbReference>
<dbReference type="InterPro" id="IPR027417">
    <property type="entry name" value="P-loop_NTPase"/>
</dbReference>
<dbReference type="SUPFAM" id="SSF52540">
    <property type="entry name" value="P-loop containing nucleoside triphosphate hydrolases"/>
    <property type="match status" value="1"/>
</dbReference>
<keyword evidence="2" id="KW-0813">Transport</keyword>
<feature type="domain" description="ABC transporter" evidence="6">
    <location>
        <begin position="5"/>
        <end position="238"/>
    </location>
</feature>
<evidence type="ECO:0000256" key="3">
    <source>
        <dbReference type="ARBA" id="ARBA00022475"/>
    </source>
</evidence>
<gene>
    <name evidence="7" type="ORF">BAU07_14585</name>
</gene>
<evidence type="ECO:0000256" key="5">
    <source>
        <dbReference type="ARBA" id="ARBA00022840"/>
    </source>
</evidence>